<evidence type="ECO:0000256" key="4">
    <source>
        <dbReference type="ARBA" id="ARBA00022630"/>
    </source>
</evidence>
<dbReference type="InterPro" id="IPR050346">
    <property type="entry name" value="FMO-like"/>
</dbReference>
<dbReference type="GO" id="GO:0034899">
    <property type="term" value="F:trimethylamine monooxygenase activity"/>
    <property type="evidence" value="ECO:0007669"/>
    <property type="project" value="UniProtKB-EC"/>
</dbReference>
<keyword evidence="4" id="KW-0285">Flavoprotein</keyword>
<evidence type="ECO:0000256" key="7">
    <source>
        <dbReference type="ARBA" id="ARBA00023002"/>
    </source>
</evidence>
<dbReference type="GO" id="GO:0050660">
    <property type="term" value="F:flavin adenine dinucleotide binding"/>
    <property type="evidence" value="ECO:0007669"/>
    <property type="project" value="InterPro"/>
</dbReference>
<dbReference type="PRINTS" id="PR00411">
    <property type="entry name" value="PNDRDTASEI"/>
</dbReference>
<organism evidence="11 12">
    <name type="scientific">Micrococcus lylae</name>
    <dbReference type="NCBI Taxonomy" id="1273"/>
    <lineage>
        <taxon>Bacteria</taxon>
        <taxon>Bacillati</taxon>
        <taxon>Actinomycetota</taxon>
        <taxon>Actinomycetes</taxon>
        <taxon>Micrococcales</taxon>
        <taxon>Micrococcaceae</taxon>
        <taxon>Micrococcus</taxon>
    </lineage>
</organism>
<name>A0A1R4JGL6_9MICC</name>
<reference evidence="11 12" key="1">
    <citation type="submission" date="2017-02" db="EMBL/GenBank/DDBJ databases">
        <authorList>
            <person name="Peterson S.W."/>
        </authorList>
    </citation>
    <scope>NUCLEOTIDE SEQUENCE [LARGE SCALE GENOMIC DNA]</scope>
    <source>
        <strain evidence="11 12">2B3F</strain>
    </source>
</reference>
<evidence type="ECO:0000256" key="1">
    <source>
        <dbReference type="ARBA" id="ARBA00001974"/>
    </source>
</evidence>
<dbReference type="SUPFAM" id="SSF51905">
    <property type="entry name" value="FAD/NAD(P)-binding domain"/>
    <property type="match status" value="2"/>
</dbReference>
<evidence type="ECO:0000256" key="2">
    <source>
        <dbReference type="ARBA" id="ARBA00009183"/>
    </source>
</evidence>
<dbReference type="GO" id="GO:0050661">
    <property type="term" value="F:NADP binding"/>
    <property type="evidence" value="ECO:0007669"/>
    <property type="project" value="InterPro"/>
</dbReference>
<dbReference type="FunFam" id="3.50.50.60:FF:000138">
    <property type="entry name" value="Flavin-containing monooxygenase"/>
    <property type="match status" value="1"/>
</dbReference>
<dbReference type="Proteomes" id="UP000196230">
    <property type="component" value="Unassembled WGS sequence"/>
</dbReference>
<evidence type="ECO:0000256" key="9">
    <source>
        <dbReference type="ARBA" id="ARBA00034528"/>
    </source>
</evidence>
<dbReference type="Pfam" id="PF00743">
    <property type="entry name" value="FMO-like"/>
    <property type="match status" value="1"/>
</dbReference>
<evidence type="ECO:0000256" key="10">
    <source>
        <dbReference type="ARBA" id="ARBA00035159"/>
    </source>
</evidence>
<dbReference type="InterPro" id="IPR000960">
    <property type="entry name" value="Flavin_mOase"/>
</dbReference>
<evidence type="ECO:0000256" key="8">
    <source>
        <dbReference type="ARBA" id="ARBA00023033"/>
    </source>
</evidence>
<evidence type="ECO:0000256" key="6">
    <source>
        <dbReference type="ARBA" id="ARBA00022857"/>
    </source>
</evidence>
<dbReference type="PANTHER" id="PTHR23023">
    <property type="entry name" value="DIMETHYLANILINE MONOOXYGENASE"/>
    <property type="match status" value="1"/>
</dbReference>
<keyword evidence="6" id="KW-0521">NADP</keyword>
<dbReference type="EMBL" id="FUKP01000057">
    <property type="protein sequence ID" value="SJN30913.1"/>
    <property type="molecule type" value="Genomic_DNA"/>
</dbReference>
<evidence type="ECO:0000313" key="11">
    <source>
        <dbReference type="EMBL" id="SJN30913.1"/>
    </source>
</evidence>
<dbReference type="PIRSF" id="PIRSF000332">
    <property type="entry name" value="FMO"/>
    <property type="match status" value="1"/>
</dbReference>
<dbReference type="InterPro" id="IPR020946">
    <property type="entry name" value="Flavin_mOase-like"/>
</dbReference>
<evidence type="ECO:0000256" key="5">
    <source>
        <dbReference type="ARBA" id="ARBA00022827"/>
    </source>
</evidence>
<dbReference type="GO" id="GO:0004499">
    <property type="term" value="F:N,N-dimethylaniline monooxygenase activity"/>
    <property type="evidence" value="ECO:0007669"/>
    <property type="project" value="InterPro"/>
</dbReference>
<dbReference type="AlphaFoldDB" id="A0A1R4JGL6"/>
<accession>A0A1R4JGL6</accession>
<comment type="similarity">
    <text evidence="3">Belongs to the FAD-binding monooxygenase family.</text>
</comment>
<dbReference type="EC" id="1.14.13.148" evidence="9"/>
<evidence type="ECO:0000256" key="3">
    <source>
        <dbReference type="ARBA" id="ARBA00010139"/>
    </source>
</evidence>
<sequence>MNNTQRIAVIGAGPSGIAALRAFESAEQAGAEVPDIVAFEKQSDWGGQWNFTWRTGMDTTGEPVHSSMYRNLWSNGPKEVLEFAEYTFDEHFGRPISSYPPREVLWDYIDGRMRGSEAKSKVRFNTVVRWVQHRPEADDFVVSSEDLLTGQTRSERFSHVVVATGHFSFPNVPAFEGIETFPGQVMHAHDFRGAEALAGKRVLLVGSSYSAEDIGSQIYKMGAEQVTISYRSAKLGYDWPEGIEEVPLLNRVDGSTVHFADGQRRDVDMIILCTGYRHHYPFMPGELSLSGPNTVYPEGLYRGVVWHENPKVHYLGAQDQWLTYNMFDAQAWYSRDLILGRAELPSADERAAHMADWTARFEAIPGEIEEARFQCDYVEDLIEQTDYPMFDLDAVFEILASWKKAKKAGIMTYRDHSYRSVMTGTMAAQHHTPWLEELDDSLFRYLMDPEVVAAERADAGQGSGLMR</sequence>
<comment type="similarity">
    <text evidence="2">Belongs to the FMO family.</text>
</comment>
<dbReference type="InterPro" id="IPR036188">
    <property type="entry name" value="FAD/NAD-bd_sf"/>
</dbReference>
<dbReference type="RefSeq" id="WP_087134276.1">
    <property type="nucleotide sequence ID" value="NZ_CP126965.1"/>
</dbReference>
<keyword evidence="5" id="KW-0274">FAD</keyword>
<dbReference type="Gene3D" id="3.50.50.60">
    <property type="entry name" value="FAD/NAD(P)-binding domain"/>
    <property type="match status" value="2"/>
</dbReference>
<keyword evidence="7" id="KW-0560">Oxidoreductase</keyword>
<keyword evidence="8 11" id="KW-0503">Monooxygenase</keyword>
<protein>
    <recommendedName>
        <fullName evidence="10">Trimethylamine monooxygenase</fullName>
        <ecNumber evidence="9">1.14.13.148</ecNumber>
    </recommendedName>
</protein>
<evidence type="ECO:0000313" key="12">
    <source>
        <dbReference type="Proteomes" id="UP000196230"/>
    </source>
</evidence>
<gene>
    <name evidence="11" type="ORF">FM125_08310</name>
</gene>
<proteinExistence type="inferred from homology"/>
<comment type="cofactor">
    <cofactor evidence="1">
        <name>FAD</name>
        <dbReference type="ChEBI" id="CHEBI:57692"/>
    </cofactor>
</comment>